<reference evidence="1" key="1">
    <citation type="submission" date="2022-01" db="EMBL/GenBank/DDBJ databases">
        <authorList>
            <person name="King R."/>
        </authorList>
    </citation>
    <scope>NUCLEOTIDE SEQUENCE</scope>
</reference>
<organism evidence="1 2">
    <name type="scientific">Nezara viridula</name>
    <name type="common">Southern green stink bug</name>
    <name type="synonym">Cimex viridulus</name>
    <dbReference type="NCBI Taxonomy" id="85310"/>
    <lineage>
        <taxon>Eukaryota</taxon>
        <taxon>Metazoa</taxon>
        <taxon>Ecdysozoa</taxon>
        <taxon>Arthropoda</taxon>
        <taxon>Hexapoda</taxon>
        <taxon>Insecta</taxon>
        <taxon>Pterygota</taxon>
        <taxon>Neoptera</taxon>
        <taxon>Paraneoptera</taxon>
        <taxon>Hemiptera</taxon>
        <taxon>Heteroptera</taxon>
        <taxon>Panheteroptera</taxon>
        <taxon>Pentatomomorpha</taxon>
        <taxon>Pentatomoidea</taxon>
        <taxon>Pentatomidae</taxon>
        <taxon>Pentatominae</taxon>
        <taxon>Nezara</taxon>
    </lineage>
</organism>
<gene>
    <name evidence="1" type="ORF">NEZAVI_LOCUS13928</name>
</gene>
<keyword evidence="2" id="KW-1185">Reference proteome</keyword>
<dbReference type="Proteomes" id="UP001152798">
    <property type="component" value="Chromosome 6"/>
</dbReference>
<dbReference type="OrthoDB" id="10487007at2759"/>
<protein>
    <submittedName>
        <fullName evidence="1">Uncharacterized protein</fullName>
    </submittedName>
</protein>
<name>A0A9P0HQY7_NEZVI</name>
<evidence type="ECO:0000313" key="2">
    <source>
        <dbReference type="Proteomes" id="UP001152798"/>
    </source>
</evidence>
<evidence type="ECO:0000313" key="1">
    <source>
        <dbReference type="EMBL" id="CAH1405846.1"/>
    </source>
</evidence>
<dbReference type="EMBL" id="OV725082">
    <property type="protein sequence ID" value="CAH1405846.1"/>
    <property type="molecule type" value="Genomic_DNA"/>
</dbReference>
<sequence>MTQGQGAVFLVPPARNINKGMKGRFKKSYREDRPERVRRVRVREPSADVPGRLCVTRVRLGILPHQVSPIPNSVHQSTTSSVSLQFSPVHPKFSPILHSFFRQSIEATLITLSLEYSLDSGIVINGYFSLLFFTESQDTRARERGR</sequence>
<dbReference type="AlphaFoldDB" id="A0A9P0HQY7"/>
<proteinExistence type="predicted"/>
<accession>A0A9P0HQY7</accession>